<dbReference type="SMART" id="SM00857">
    <property type="entry name" value="Resolvase"/>
    <property type="match status" value="1"/>
</dbReference>
<dbReference type="STRING" id="246199.CUS_6373"/>
<dbReference type="Gene3D" id="3.90.1750.20">
    <property type="entry name" value="Putative Large Serine Recombinase, Chain B, Domain 2"/>
    <property type="match status" value="1"/>
</dbReference>
<name>E9SGF4_RUMAL</name>
<dbReference type="Pfam" id="PF07508">
    <property type="entry name" value="Recombinase"/>
    <property type="match status" value="1"/>
</dbReference>
<dbReference type="GO" id="GO:0000150">
    <property type="term" value="F:DNA strand exchange activity"/>
    <property type="evidence" value="ECO:0007669"/>
    <property type="project" value="InterPro"/>
</dbReference>
<dbReference type="PROSITE" id="PS51736">
    <property type="entry name" value="RECOMBINASES_3"/>
    <property type="match status" value="1"/>
</dbReference>
<dbReference type="InterPro" id="IPR050639">
    <property type="entry name" value="SSR_resolvase"/>
</dbReference>
<dbReference type="GO" id="GO:0003677">
    <property type="term" value="F:DNA binding"/>
    <property type="evidence" value="ECO:0007669"/>
    <property type="project" value="InterPro"/>
</dbReference>
<evidence type="ECO:0000313" key="4">
    <source>
        <dbReference type="EMBL" id="EGC01653.1"/>
    </source>
</evidence>
<reference evidence="4 5" key="1">
    <citation type="submission" date="2011-02" db="EMBL/GenBank/DDBJ databases">
        <authorList>
            <person name="Nelson K.E."/>
            <person name="Sutton G."/>
            <person name="Torralba M."/>
            <person name="Durkin S."/>
            <person name="Harkins D."/>
            <person name="Montgomery R."/>
            <person name="Ziemer C."/>
            <person name="Klaassens E."/>
            <person name="Ocuiv P."/>
            <person name="Morrison M."/>
        </authorList>
    </citation>
    <scope>NUCLEOTIDE SEQUENCE [LARGE SCALE GENOMIC DNA]</scope>
    <source>
        <strain evidence="4 5">8</strain>
    </source>
</reference>
<dbReference type="PANTHER" id="PTHR30461:SF23">
    <property type="entry name" value="DNA RECOMBINASE-RELATED"/>
    <property type="match status" value="1"/>
</dbReference>
<dbReference type="SUPFAM" id="SSF53041">
    <property type="entry name" value="Resolvase-like"/>
    <property type="match status" value="1"/>
</dbReference>
<protein>
    <submittedName>
        <fullName evidence="4">Resolvase, N-terminal domain protein</fullName>
    </submittedName>
</protein>
<feature type="coiled-coil region" evidence="1">
    <location>
        <begin position="389"/>
        <end position="468"/>
    </location>
</feature>
<dbReference type="InterPro" id="IPR038109">
    <property type="entry name" value="DNA_bind_recomb_sf"/>
</dbReference>
<evidence type="ECO:0000313" key="5">
    <source>
        <dbReference type="Proteomes" id="UP000004259"/>
    </source>
</evidence>
<proteinExistence type="predicted"/>
<evidence type="ECO:0000259" key="2">
    <source>
        <dbReference type="PROSITE" id="PS51736"/>
    </source>
</evidence>
<dbReference type="RefSeq" id="WP_002852464.1">
    <property type="nucleotide sequence ID" value="NZ_JAJFOM010000001.1"/>
</dbReference>
<dbReference type="InterPro" id="IPR006119">
    <property type="entry name" value="Resolv_N"/>
</dbReference>
<dbReference type="Proteomes" id="UP000004259">
    <property type="component" value="Unassembled WGS sequence"/>
</dbReference>
<feature type="domain" description="Recombinase" evidence="3">
    <location>
        <begin position="169"/>
        <end position="294"/>
    </location>
</feature>
<dbReference type="AlphaFoldDB" id="E9SGF4"/>
<dbReference type="InterPro" id="IPR011109">
    <property type="entry name" value="DNA_bind_recombinase_dom"/>
</dbReference>
<dbReference type="Gene3D" id="3.40.50.1390">
    <property type="entry name" value="Resolvase, N-terminal catalytic domain"/>
    <property type="match status" value="1"/>
</dbReference>
<dbReference type="InterPro" id="IPR036162">
    <property type="entry name" value="Resolvase-like_N_sf"/>
</dbReference>
<keyword evidence="1" id="KW-0175">Coiled coil</keyword>
<sequence length="594" mass="69011">MMYGYNAVAMPKNVVIYARVSTEHEAQLSALENQLDWYKPLLEQHPEWTFVRSYVDEGITGTSAKKRPQFMQMLSDAKNGDFNLILTREVSRFARNTVDTLQYTRDLKRWGVEVFFINDNIRTFDGDGELRLTIMATLAQDESRKTSIRVKSGQQTSMENGVYYGNGNILGYNRVGKELVIDPEQAKTVRKIYDWYLDGMGVRQIQFELEKEGVLTAMGKTRWYESNISKILKNPFYAGILEYHKQFTPDFLEQKKINNFGEIDRLRVDGRHEPIVTLEEFNRVQEIMESKRMKNPANKTGRKEKGKKPVSDVWCRLLVCSCGCTFNRKVWHTTSKGTQYGYMCYSQIRNGTIRTRLKKGLPTDGICTSQMIPGWKLQFMAKNLFREFLRNTNRILDIAEEMLEKHIDDEEVTEDNTEIIAQKKAELDKLEKRLNKLISMRADDEITKEQFMNMKSEVDTQIASLQEQICELSPMEKVTETSDVPDYNERITLLRYALERYTNFDSDEDIPEAVIEAFVEKIVVNENSFDWYLHFSGDDKTPKTCNVEGDKKAHKIELFGVSYAPALVEGCSGCYRRQEVTHHNYLKIGNFTLF</sequence>
<gene>
    <name evidence="4" type="ORF">CUS_6373</name>
</gene>
<comment type="caution">
    <text evidence="4">The sequence shown here is derived from an EMBL/GenBank/DDBJ whole genome shotgun (WGS) entry which is preliminary data.</text>
</comment>
<evidence type="ECO:0000259" key="3">
    <source>
        <dbReference type="PROSITE" id="PS51737"/>
    </source>
</evidence>
<organism evidence="4 5">
    <name type="scientific">Ruminococcus albus 8</name>
    <dbReference type="NCBI Taxonomy" id="246199"/>
    <lineage>
        <taxon>Bacteria</taxon>
        <taxon>Bacillati</taxon>
        <taxon>Bacillota</taxon>
        <taxon>Clostridia</taxon>
        <taxon>Eubacteriales</taxon>
        <taxon>Oscillospiraceae</taxon>
        <taxon>Ruminococcus</taxon>
    </lineage>
</organism>
<feature type="domain" description="Resolvase/invertase-type recombinase catalytic" evidence="2">
    <location>
        <begin position="13"/>
        <end position="161"/>
    </location>
</feature>
<dbReference type="EMBL" id="ADKM02000123">
    <property type="protein sequence ID" value="EGC01653.1"/>
    <property type="molecule type" value="Genomic_DNA"/>
</dbReference>
<dbReference type="PANTHER" id="PTHR30461">
    <property type="entry name" value="DNA-INVERTASE FROM LAMBDOID PROPHAGE"/>
    <property type="match status" value="1"/>
</dbReference>
<accession>E9SGF4</accession>
<dbReference type="CDD" id="cd00338">
    <property type="entry name" value="Ser_Recombinase"/>
    <property type="match status" value="1"/>
</dbReference>
<evidence type="ECO:0000256" key="1">
    <source>
        <dbReference type="SAM" id="Coils"/>
    </source>
</evidence>
<keyword evidence="5" id="KW-1185">Reference proteome</keyword>
<dbReference type="Pfam" id="PF00239">
    <property type="entry name" value="Resolvase"/>
    <property type="match status" value="1"/>
</dbReference>
<dbReference type="eggNOG" id="COG1961">
    <property type="taxonomic scope" value="Bacteria"/>
</dbReference>
<dbReference type="PROSITE" id="PS51737">
    <property type="entry name" value="RECOMBINASE_DNA_BIND"/>
    <property type="match status" value="1"/>
</dbReference>